<organism evidence="1">
    <name type="scientific">uncultured Caudovirales phage</name>
    <dbReference type="NCBI Taxonomy" id="2100421"/>
    <lineage>
        <taxon>Viruses</taxon>
        <taxon>Duplodnaviria</taxon>
        <taxon>Heunggongvirae</taxon>
        <taxon>Uroviricota</taxon>
        <taxon>Caudoviricetes</taxon>
        <taxon>Peduoviridae</taxon>
        <taxon>Maltschvirus</taxon>
        <taxon>Maltschvirus maltsch</taxon>
    </lineage>
</organism>
<sequence length="81" mass="9056">MIPTIEEILVKLANGDMAIDDADHWITEHLTLAEDTGHLRDLFAGLAMQAEMTQGIHERDFPETAARAYKMADAMMEARAQ</sequence>
<evidence type="ECO:0000313" key="1">
    <source>
        <dbReference type="EMBL" id="CAB4131086.1"/>
    </source>
</evidence>
<dbReference type="EMBL" id="LR796244">
    <property type="protein sequence ID" value="CAB4131086.1"/>
    <property type="molecule type" value="Genomic_DNA"/>
</dbReference>
<gene>
    <name evidence="1" type="ORF">UFOVP123_58</name>
</gene>
<reference evidence="1" key="1">
    <citation type="submission" date="2020-04" db="EMBL/GenBank/DDBJ databases">
        <authorList>
            <person name="Chiriac C."/>
            <person name="Salcher M."/>
            <person name="Ghai R."/>
            <person name="Kavagutti S V."/>
        </authorList>
    </citation>
    <scope>NUCLEOTIDE SEQUENCE</scope>
</reference>
<name>A0A6J5LD32_9CAUD</name>
<protein>
    <submittedName>
        <fullName evidence="1">Uncharacterized protein</fullName>
    </submittedName>
</protein>
<accession>A0A6J5LD32</accession>
<proteinExistence type="predicted"/>